<gene>
    <name evidence="1" type="ORF">BJY16_003216</name>
</gene>
<comment type="caution">
    <text evidence="1">The sequence shown here is derived from an EMBL/GenBank/DDBJ whole genome shotgun (WGS) entry which is preliminary data.</text>
</comment>
<name>A0A7W7M7C7_9ACTN</name>
<evidence type="ECO:0000313" key="2">
    <source>
        <dbReference type="Proteomes" id="UP000546162"/>
    </source>
</evidence>
<dbReference type="RefSeq" id="WP_185040260.1">
    <property type="nucleotide sequence ID" value="NZ_BAABFG010000005.1"/>
</dbReference>
<dbReference type="EMBL" id="JACHNB010000001">
    <property type="protein sequence ID" value="MBB4739757.1"/>
    <property type="molecule type" value="Genomic_DNA"/>
</dbReference>
<dbReference type="AlphaFoldDB" id="A0A7W7M7C7"/>
<organism evidence="1 2">
    <name type="scientific">Actinoplanes octamycinicus</name>
    <dbReference type="NCBI Taxonomy" id="135948"/>
    <lineage>
        <taxon>Bacteria</taxon>
        <taxon>Bacillati</taxon>
        <taxon>Actinomycetota</taxon>
        <taxon>Actinomycetes</taxon>
        <taxon>Micromonosporales</taxon>
        <taxon>Micromonosporaceae</taxon>
        <taxon>Actinoplanes</taxon>
    </lineage>
</organism>
<proteinExistence type="predicted"/>
<protein>
    <submittedName>
        <fullName evidence="1">Uncharacterized protein</fullName>
    </submittedName>
</protein>
<reference evidence="1 2" key="1">
    <citation type="submission" date="2020-08" db="EMBL/GenBank/DDBJ databases">
        <title>Sequencing the genomes of 1000 actinobacteria strains.</title>
        <authorList>
            <person name="Klenk H.-P."/>
        </authorList>
    </citation>
    <scope>NUCLEOTIDE SEQUENCE [LARGE SCALE GENOMIC DNA]</scope>
    <source>
        <strain evidence="1 2">DSM 45809</strain>
    </source>
</reference>
<dbReference type="Proteomes" id="UP000546162">
    <property type="component" value="Unassembled WGS sequence"/>
</dbReference>
<accession>A0A7W7M7C7</accession>
<keyword evidence="2" id="KW-1185">Reference proteome</keyword>
<evidence type="ECO:0000313" key="1">
    <source>
        <dbReference type="EMBL" id="MBB4739757.1"/>
    </source>
</evidence>
<sequence>MPQFEIESKSKTPGREQIAAAIEHYLGGVTVSDFVTPPSVRFARGTGSITFSEVVDWSAKEDHTIGIFTEATSSTGIRVAMCMFGSRDNLADMLPTTSEREGWSSSAAPSIVNFIRSRCTAPDRHWDEVELAEEAVNMLLHQGEPGPSDQPQMRGFTLGHISDFGEWMMEVYFDVDFTGELLDYVAGGYDRVLLGAPLWIRTPTPEALVIYNGTTRTHARARAIR</sequence>